<dbReference type="Pfam" id="PF00702">
    <property type="entry name" value="Hydrolase"/>
    <property type="match status" value="1"/>
</dbReference>
<evidence type="ECO:0000259" key="7">
    <source>
        <dbReference type="Pfam" id="PF00689"/>
    </source>
</evidence>
<keyword evidence="2" id="KW-1003">Cell membrane</keyword>
<feature type="transmembrane region" description="Helical" evidence="6">
    <location>
        <begin position="40"/>
        <end position="60"/>
    </location>
</feature>
<feature type="domain" description="Cation-transporting P-type ATPase C-terminal" evidence="7">
    <location>
        <begin position="394"/>
        <end position="567"/>
    </location>
</feature>
<dbReference type="Proteomes" id="UP001148786">
    <property type="component" value="Unassembled WGS sequence"/>
</dbReference>
<organism evidence="8 9">
    <name type="scientific">Agrocybe chaxingu</name>
    <dbReference type="NCBI Taxonomy" id="84603"/>
    <lineage>
        <taxon>Eukaryota</taxon>
        <taxon>Fungi</taxon>
        <taxon>Dikarya</taxon>
        <taxon>Basidiomycota</taxon>
        <taxon>Agaricomycotina</taxon>
        <taxon>Agaricomycetes</taxon>
        <taxon>Agaricomycetidae</taxon>
        <taxon>Agaricales</taxon>
        <taxon>Agaricineae</taxon>
        <taxon>Strophariaceae</taxon>
        <taxon>Agrocybe</taxon>
    </lineage>
</organism>
<dbReference type="InterPro" id="IPR023298">
    <property type="entry name" value="ATPase_P-typ_TM_dom_sf"/>
</dbReference>
<dbReference type="PANTHER" id="PTHR43294:SF21">
    <property type="entry name" value="CATION TRANSPORTING ATPASE"/>
    <property type="match status" value="1"/>
</dbReference>
<dbReference type="Gene3D" id="3.40.50.1000">
    <property type="entry name" value="HAD superfamily/HAD-like"/>
    <property type="match status" value="2"/>
</dbReference>
<evidence type="ECO:0000313" key="8">
    <source>
        <dbReference type="EMBL" id="KAJ3515049.1"/>
    </source>
</evidence>
<feature type="transmembrane region" description="Helical" evidence="6">
    <location>
        <begin position="510"/>
        <end position="533"/>
    </location>
</feature>
<dbReference type="GO" id="GO:0005391">
    <property type="term" value="F:P-type sodium:potassium-exchanging transporter activity"/>
    <property type="evidence" value="ECO:0007669"/>
    <property type="project" value="TreeGrafter"/>
</dbReference>
<keyword evidence="5 6" id="KW-0472">Membrane</keyword>
<accession>A0A9W8MYZ5</accession>
<evidence type="ECO:0000256" key="2">
    <source>
        <dbReference type="ARBA" id="ARBA00022475"/>
    </source>
</evidence>
<dbReference type="GO" id="GO:0030007">
    <property type="term" value="P:intracellular potassium ion homeostasis"/>
    <property type="evidence" value="ECO:0007669"/>
    <property type="project" value="TreeGrafter"/>
</dbReference>
<gene>
    <name evidence="8" type="ORF">NLJ89_g2009</name>
</gene>
<evidence type="ECO:0000313" key="9">
    <source>
        <dbReference type="Proteomes" id="UP001148786"/>
    </source>
</evidence>
<keyword evidence="9" id="KW-1185">Reference proteome</keyword>
<feature type="transmembrane region" description="Helical" evidence="6">
    <location>
        <begin position="129"/>
        <end position="150"/>
    </location>
</feature>
<dbReference type="GO" id="GO:0006883">
    <property type="term" value="P:intracellular sodium ion homeostasis"/>
    <property type="evidence" value="ECO:0007669"/>
    <property type="project" value="TreeGrafter"/>
</dbReference>
<dbReference type="PANTHER" id="PTHR43294">
    <property type="entry name" value="SODIUM/POTASSIUM-TRANSPORTING ATPASE SUBUNIT ALPHA"/>
    <property type="match status" value="1"/>
</dbReference>
<comment type="caution">
    <text evidence="8">The sequence shown here is derived from an EMBL/GenBank/DDBJ whole genome shotgun (WGS) entry which is preliminary data.</text>
</comment>
<dbReference type="GO" id="GO:1990573">
    <property type="term" value="P:potassium ion import across plasma membrane"/>
    <property type="evidence" value="ECO:0007669"/>
    <property type="project" value="TreeGrafter"/>
</dbReference>
<dbReference type="GO" id="GO:1902600">
    <property type="term" value="P:proton transmembrane transport"/>
    <property type="evidence" value="ECO:0007669"/>
    <property type="project" value="TreeGrafter"/>
</dbReference>
<dbReference type="GO" id="GO:0005886">
    <property type="term" value="C:plasma membrane"/>
    <property type="evidence" value="ECO:0007669"/>
    <property type="project" value="UniProtKB-SubCell"/>
</dbReference>
<evidence type="ECO:0000256" key="5">
    <source>
        <dbReference type="ARBA" id="ARBA00023136"/>
    </source>
</evidence>
<dbReference type="Gene3D" id="2.70.150.10">
    <property type="entry name" value="Calcium-transporting ATPase, cytoplasmic transduction domain A"/>
    <property type="match status" value="1"/>
</dbReference>
<dbReference type="Gene3D" id="3.40.1110.10">
    <property type="entry name" value="Calcium-transporting ATPase, cytoplasmic domain N"/>
    <property type="match status" value="1"/>
</dbReference>
<dbReference type="GO" id="GO:0036376">
    <property type="term" value="P:sodium ion export across plasma membrane"/>
    <property type="evidence" value="ECO:0007669"/>
    <property type="project" value="TreeGrafter"/>
</dbReference>
<dbReference type="AlphaFoldDB" id="A0A9W8MYZ5"/>
<evidence type="ECO:0000256" key="3">
    <source>
        <dbReference type="ARBA" id="ARBA00022692"/>
    </source>
</evidence>
<dbReference type="PRINTS" id="PR00119">
    <property type="entry name" value="CATATPASE"/>
</dbReference>
<evidence type="ECO:0000256" key="1">
    <source>
        <dbReference type="ARBA" id="ARBA00004651"/>
    </source>
</evidence>
<comment type="subcellular location">
    <subcellularLocation>
        <location evidence="1">Cell membrane</location>
        <topology evidence="1">Multi-pass membrane protein</topology>
    </subcellularLocation>
</comment>
<dbReference type="InterPro" id="IPR006068">
    <property type="entry name" value="ATPase_P-typ_cation-transptr_C"/>
</dbReference>
<dbReference type="Gene3D" id="1.20.1110.10">
    <property type="entry name" value="Calcium-transporting ATPase, transmembrane domain"/>
    <property type="match status" value="3"/>
</dbReference>
<dbReference type="GO" id="GO:0000166">
    <property type="term" value="F:nucleotide binding"/>
    <property type="evidence" value="ECO:0007669"/>
    <property type="project" value="InterPro"/>
</dbReference>
<feature type="transmembrane region" description="Helical" evidence="6">
    <location>
        <begin position="98"/>
        <end position="122"/>
    </location>
</feature>
<dbReference type="SUPFAM" id="SSF56784">
    <property type="entry name" value="HAD-like"/>
    <property type="match status" value="1"/>
</dbReference>
<sequence length="582" mass="63646">MGRMLLEWVLSGFGNLLLAASIVCFVAWKPLVEPNPQASNSALTVVLLIVLLLQAFFNAWQDFSTSHVLASMKGMLPGVVAKLSSVELTDPATLQQELLHFVAITASLATTVAVIMVILWAVGLCRDHTTYIIVPTLLIDVVSVMVAHTLSKRKIVCKSLSTVETLGSVNVLCSHKTGTLTQNVVHVENLAIVDTVYKSNSLQLLAKNPDSRTENHLSQLAAVGPKSKHSWQYIDSLKLDIKETVRVCRGAGIRFFIVTGDHPTTVLSIAAQAGIITNPDDVHQVSHLNAAAGDQRRRTTLIASSAPVKCTGPVNTKKLYSRATPEQKLFVVNSFKRLGNVVAVTGDGVNDAPSLKAADCGIAHMGEGSDVAKEAADLILLSEFSSILTAIEYVSLCMEPPEQGLLRKPHNMKTDSLASWKLLHAYGFLGILESLWRSGACTKWGTLLGSCLEFPTAARSHKPKPNPSGTLELPPETQSIYFFTLVIMQWGNLLATRCRKLRIFQHPPTSNLYLFALIPIALAIGIFFCHVPWLQKVFLTSRIPAEHGFIPLSFALALQIFDEIRKYMVRKCPRSVIAQFAW</sequence>
<name>A0A9W8MYZ5_9AGAR</name>
<dbReference type="Pfam" id="PF00689">
    <property type="entry name" value="Cation_ATPase_C"/>
    <property type="match status" value="1"/>
</dbReference>
<dbReference type="InterPro" id="IPR023214">
    <property type="entry name" value="HAD_sf"/>
</dbReference>
<evidence type="ECO:0000256" key="4">
    <source>
        <dbReference type="ARBA" id="ARBA00022989"/>
    </source>
</evidence>
<reference evidence="8" key="1">
    <citation type="submission" date="2022-07" db="EMBL/GenBank/DDBJ databases">
        <title>Genome Sequence of Agrocybe chaxingu.</title>
        <authorList>
            <person name="Buettner E."/>
        </authorList>
    </citation>
    <scope>NUCLEOTIDE SEQUENCE</scope>
    <source>
        <strain evidence="8">MP-N11</strain>
    </source>
</reference>
<dbReference type="InterPro" id="IPR036412">
    <property type="entry name" value="HAD-like_sf"/>
</dbReference>
<dbReference type="InterPro" id="IPR023299">
    <property type="entry name" value="ATPase_P-typ_cyto_dom_N"/>
</dbReference>
<dbReference type="InterPro" id="IPR050510">
    <property type="entry name" value="Cation_transp_ATPase_P-type"/>
</dbReference>
<proteinExistence type="predicted"/>
<keyword evidence="4 6" id="KW-1133">Transmembrane helix</keyword>
<dbReference type="OrthoDB" id="158672at2759"/>
<dbReference type="EMBL" id="JANKHO010000115">
    <property type="protein sequence ID" value="KAJ3515049.1"/>
    <property type="molecule type" value="Genomic_DNA"/>
</dbReference>
<dbReference type="SUPFAM" id="SSF81665">
    <property type="entry name" value="Calcium ATPase, transmembrane domain M"/>
    <property type="match status" value="1"/>
</dbReference>
<protein>
    <recommendedName>
        <fullName evidence="7">Cation-transporting P-type ATPase C-terminal domain-containing protein</fullName>
    </recommendedName>
</protein>
<keyword evidence="3 6" id="KW-0812">Transmembrane</keyword>
<feature type="transmembrane region" description="Helical" evidence="6">
    <location>
        <begin position="6"/>
        <end position="28"/>
    </location>
</feature>
<evidence type="ECO:0000256" key="6">
    <source>
        <dbReference type="SAM" id="Phobius"/>
    </source>
</evidence>